<dbReference type="EMBL" id="BMJV01000001">
    <property type="protein sequence ID" value="GGG62774.1"/>
    <property type="molecule type" value="Genomic_DNA"/>
</dbReference>
<feature type="compositionally biased region" description="Acidic residues" evidence="1">
    <location>
        <begin position="123"/>
        <end position="134"/>
    </location>
</feature>
<dbReference type="RefSeq" id="WP_188788694.1">
    <property type="nucleotide sequence ID" value="NZ_BMJV01000001.1"/>
</dbReference>
<proteinExistence type="predicted"/>
<evidence type="ECO:0000313" key="2">
    <source>
        <dbReference type="EMBL" id="GGG62774.1"/>
    </source>
</evidence>
<evidence type="ECO:0000256" key="1">
    <source>
        <dbReference type="SAM" id="MobiDB-lite"/>
    </source>
</evidence>
<evidence type="ECO:0008006" key="4">
    <source>
        <dbReference type="Google" id="ProtNLM"/>
    </source>
</evidence>
<dbReference type="NCBIfam" id="TIGR01558">
    <property type="entry name" value="sm_term_P27"/>
    <property type="match status" value="1"/>
</dbReference>
<sequence>MRGTKPQMQADPDALSDLAAPVWLSGHARAEWERVMPILTERRILTDADLGQLENYCIAIGTVRDMEAHLQEHGHILTDLEGGMKRNPAVGIQSDAMTRARLLAAELGLTPVSRSRPAIRNDDPEDGDDPLNLS</sequence>
<feature type="region of interest" description="Disordered" evidence="1">
    <location>
        <begin position="114"/>
        <end position="134"/>
    </location>
</feature>
<evidence type="ECO:0000313" key="3">
    <source>
        <dbReference type="Proteomes" id="UP000617145"/>
    </source>
</evidence>
<dbReference type="AlphaFoldDB" id="A0A8J3EFB6"/>
<name>A0A8J3EFB6_9RHOB</name>
<reference evidence="2" key="2">
    <citation type="submission" date="2020-09" db="EMBL/GenBank/DDBJ databases">
        <authorList>
            <person name="Sun Q."/>
            <person name="Zhou Y."/>
        </authorList>
    </citation>
    <scope>NUCLEOTIDE SEQUENCE</scope>
    <source>
        <strain evidence="2">CGMCC 1.15762</strain>
    </source>
</reference>
<dbReference type="Pfam" id="PF05119">
    <property type="entry name" value="Terminase_4"/>
    <property type="match status" value="1"/>
</dbReference>
<dbReference type="Proteomes" id="UP000617145">
    <property type="component" value="Unassembled WGS sequence"/>
</dbReference>
<dbReference type="InterPro" id="IPR006448">
    <property type="entry name" value="Phage_term_ssu_P27"/>
</dbReference>
<protein>
    <recommendedName>
        <fullName evidence="4">Phage terminase, small subunit, putative, P27 family</fullName>
    </recommendedName>
</protein>
<organism evidence="2 3">
    <name type="scientific">Salipiger pallidus</name>
    <dbReference type="NCBI Taxonomy" id="1775170"/>
    <lineage>
        <taxon>Bacteria</taxon>
        <taxon>Pseudomonadati</taxon>
        <taxon>Pseudomonadota</taxon>
        <taxon>Alphaproteobacteria</taxon>
        <taxon>Rhodobacterales</taxon>
        <taxon>Roseobacteraceae</taxon>
        <taxon>Salipiger</taxon>
    </lineage>
</organism>
<gene>
    <name evidence="2" type="ORF">GCM10011415_06430</name>
</gene>
<keyword evidence="3" id="KW-1185">Reference proteome</keyword>
<reference evidence="2" key="1">
    <citation type="journal article" date="2014" name="Int. J. Syst. Evol. Microbiol.">
        <title>Complete genome sequence of Corynebacterium casei LMG S-19264T (=DSM 44701T), isolated from a smear-ripened cheese.</title>
        <authorList>
            <consortium name="US DOE Joint Genome Institute (JGI-PGF)"/>
            <person name="Walter F."/>
            <person name="Albersmeier A."/>
            <person name="Kalinowski J."/>
            <person name="Ruckert C."/>
        </authorList>
    </citation>
    <scope>NUCLEOTIDE SEQUENCE</scope>
    <source>
        <strain evidence="2">CGMCC 1.15762</strain>
    </source>
</reference>
<accession>A0A8J3EFB6</accession>
<comment type="caution">
    <text evidence="2">The sequence shown here is derived from an EMBL/GenBank/DDBJ whole genome shotgun (WGS) entry which is preliminary data.</text>
</comment>